<dbReference type="PROSITE" id="PS50110">
    <property type="entry name" value="RESPONSE_REGULATORY"/>
    <property type="match status" value="1"/>
</dbReference>
<dbReference type="InterPro" id="IPR027417">
    <property type="entry name" value="P-loop_NTPase"/>
</dbReference>
<reference evidence="10" key="2">
    <citation type="submission" date="2020-09" db="EMBL/GenBank/DDBJ databases">
        <authorList>
            <person name="Sun Q."/>
            <person name="Zhou Y."/>
        </authorList>
    </citation>
    <scope>NUCLEOTIDE SEQUENCE</scope>
    <source>
        <strain evidence="10">CGMCC 1.12506</strain>
    </source>
</reference>
<dbReference type="FunFam" id="3.40.50.2300:FF:000018">
    <property type="entry name" value="DNA-binding transcriptional regulator NtrC"/>
    <property type="match status" value="1"/>
</dbReference>
<evidence type="ECO:0000256" key="4">
    <source>
        <dbReference type="ARBA" id="ARBA00023012"/>
    </source>
</evidence>
<dbReference type="PANTHER" id="PTHR32071">
    <property type="entry name" value="TRANSCRIPTIONAL REGULATORY PROTEIN"/>
    <property type="match status" value="1"/>
</dbReference>
<evidence type="ECO:0000313" key="10">
    <source>
        <dbReference type="EMBL" id="GGD16123.1"/>
    </source>
</evidence>
<dbReference type="SMART" id="SM00382">
    <property type="entry name" value="AAA"/>
    <property type="match status" value="1"/>
</dbReference>
<evidence type="ECO:0000256" key="3">
    <source>
        <dbReference type="ARBA" id="ARBA00022840"/>
    </source>
</evidence>
<comment type="caution">
    <text evidence="10">The sequence shown here is derived from an EMBL/GenBank/DDBJ whole genome shotgun (WGS) entry which is preliminary data.</text>
</comment>
<dbReference type="InterPro" id="IPR011006">
    <property type="entry name" value="CheY-like_superfamily"/>
</dbReference>
<feature type="modified residue" description="4-aspartylphosphate" evidence="7">
    <location>
        <position position="54"/>
    </location>
</feature>
<dbReference type="Pfam" id="PF25601">
    <property type="entry name" value="AAA_lid_14"/>
    <property type="match status" value="1"/>
</dbReference>
<dbReference type="Gene3D" id="3.40.50.2300">
    <property type="match status" value="1"/>
</dbReference>
<dbReference type="Gene3D" id="3.40.50.300">
    <property type="entry name" value="P-loop containing nucleotide triphosphate hydrolases"/>
    <property type="match status" value="1"/>
</dbReference>
<dbReference type="Pfam" id="PF00072">
    <property type="entry name" value="Response_reg"/>
    <property type="match status" value="1"/>
</dbReference>
<gene>
    <name evidence="10" type="ORF">GCM10011343_03850</name>
</gene>
<name>A0A916XW06_9FLAO</name>
<protein>
    <submittedName>
        <fullName evidence="10">Fis family transcriptional regulator</fullName>
    </submittedName>
</protein>
<dbReference type="SUPFAM" id="SSF52172">
    <property type="entry name" value="CheY-like"/>
    <property type="match status" value="1"/>
</dbReference>
<dbReference type="AlphaFoldDB" id="A0A916XW06"/>
<evidence type="ECO:0000256" key="2">
    <source>
        <dbReference type="ARBA" id="ARBA00022741"/>
    </source>
</evidence>
<dbReference type="FunFam" id="3.40.50.300:FF:000006">
    <property type="entry name" value="DNA-binding transcriptional regulator NtrC"/>
    <property type="match status" value="1"/>
</dbReference>
<dbReference type="InterPro" id="IPR003593">
    <property type="entry name" value="AAA+_ATPase"/>
</dbReference>
<evidence type="ECO:0000256" key="1">
    <source>
        <dbReference type="ARBA" id="ARBA00022553"/>
    </source>
</evidence>
<dbReference type="InterPro" id="IPR025943">
    <property type="entry name" value="Sigma_54_int_dom_ATP-bd_2"/>
</dbReference>
<dbReference type="Proteomes" id="UP000625735">
    <property type="component" value="Unassembled WGS sequence"/>
</dbReference>
<keyword evidence="2" id="KW-0547">Nucleotide-binding</keyword>
<dbReference type="GO" id="GO:0006355">
    <property type="term" value="P:regulation of DNA-templated transcription"/>
    <property type="evidence" value="ECO:0007669"/>
    <property type="project" value="InterPro"/>
</dbReference>
<proteinExistence type="predicted"/>
<keyword evidence="1 7" id="KW-0597">Phosphoprotein</keyword>
<sequence>MPKILIIEDEAAIRRVLIKILSEENDTYQVEEAEDGLSGIEKIKNEDYDLVLCDIKMPKMDGVEVLEAVKKIKPEIPMVMISGHGDLETAVNTMRLGAFDYISKPPDLNRLLNTVRNALDRKQLVVENKILKKKVSKNYEMIGQSQPINHIKEMIEKVAPTEARVLITGPNGTGKELVAHQLHEKSERASFPIVEVNCAAIPSELIESELFGHVKGAFTSAVKDRAGKFEAADGGTIFLDEIGDMSLAAQAKVLRALQENLVQRVGADKDIKVNVRVIAATNKDLQKEIAEGRFREDLYHRLAVILIKVPALNERRDDIPLLIEHFAYKISEEQGNTAKQFTTAAIKLLQEYDWTGNIRELRNVVERLIILGGSEISENDVKMFASK</sequence>
<dbReference type="SUPFAM" id="SSF52540">
    <property type="entry name" value="P-loop containing nucleoside triphosphate hydrolases"/>
    <property type="match status" value="1"/>
</dbReference>
<keyword evidence="3" id="KW-0067">ATP-binding</keyword>
<feature type="domain" description="Response regulatory" evidence="9">
    <location>
        <begin position="3"/>
        <end position="119"/>
    </location>
</feature>
<dbReference type="Pfam" id="PF00158">
    <property type="entry name" value="Sigma54_activat"/>
    <property type="match status" value="1"/>
</dbReference>
<dbReference type="CDD" id="cd00009">
    <property type="entry name" value="AAA"/>
    <property type="match status" value="1"/>
</dbReference>
<reference evidence="10" key="1">
    <citation type="journal article" date="2014" name="Int. J. Syst. Evol. Microbiol.">
        <title>Complete genome sequence of Corynebacterium casei LMG S-19264T (=DSM 44701T), isolated from a smear-ripened cheese.</title>
        <authorList>
            <consortium name="US DOE Joint Genome Institute (JGI-PGF)"/>
            <person name="Walter F."/>
            <person name="Albersmeier A."/>
            <person name="Kalinowski J."/>
            <person name="Ruckert C."/>
        </authorList>
    </citation>
    <scope>NUCLEOTIDE SEQUENCE</scope>
    <source>
        <strain evidence="10">CGMCC 1.12506</strain>
    </source>
</reference>
<evidence type="ECO:0000256" key="6">
    <source>
        <dbReference type="ARBA" id="ARBA00023163"/>
    </source>
</evidence>
<feature type="domain" description="Sigma-54 factor interaction" evidence="8">
    <location>
        <begin position="141"/>
        <end position="370"/>
    </location>
</feature>
<keyword evidence="5" id="KW-0805">Transcription regulation</keyword>
<evidence type="ECO:0000256" key="5">
    <source>
        <dbReference type="ARBA" id="ARBA00023015"/>
    </source>
</evidence>
<dbReference type="GO" id="GO:0005524">
    <property type="term" value="F:ATP binding"/>
    <property type="evidence" value="ECO:0007669"/>
    <property type="project" value="UniProtKB-KW"/>
</dbReference>
<dbReference type="InterPro" id="IPR058031">
    <property type="entry name" value="AAA_lid_NorR"/>
</dbReference>
<dbReference type="PROSITE" id="PS00676">
    <property type="entry name" value="SIGMA54_INTERACT_2"/>
    <property type="match status" value="1"/>
</dbReference>
<evidence type="ECO:0000259" key="8">
    <source>
        <dbReference type="PROSITE" id="PS50045"/>
    </source>
</evidence>
<organism evidence="10 11">
    <name type="scientific">Flavobacterium orientale</name>
    <dbReference type="NCBI Taxonomy" id="1756020"/>
    <lineage>
        <taxon>Bacteria</taxon>
        <taxon>Pseudomonadati</taxon>
        <taxon>Bacteroidota</taxon>
        <taxon>Flavobacteriia</taxon>
        <taxon>Flavobacteriales</taxon>
        <taxon>Flavobacteriaceae</taxon>
        <taxon>Flavobacterium</taxon>
    </lineage>
</organism>
<dbReference type="PROSITE" id="PS50045">
    <property type="entry name" value="SIGMA54_INTERACT_4"/>
    <property type="match status" value="1"/>
</dbReference>
<keyword evidence="6" id="KW-0804">Transcription</keyword>
<dbReference type="GO" id="GO:0000160">
    <property type="term" value="P:phosphorelay signal transduction system"/>
    <property type="evidence" value="ECO:0007669"/>
    <property type="project" value="UniProtKB-KW"/>
</dbReference>
<evidence type="ECO:0000259" key="9">
    <source>
        <dbReference type="PROSITE" id="PS50110"/>
    </source>
</evidence>
<evidence type="ECO:0000256" key="7">
    <source>
        <dbReference type="PROSITE-ProRule" id="PRU00169"/>
    </source>
</evidence>
<dbReference type="InterPro" id="IPR002078">
    <property type="entry name" value="Sigma_54_int"/>
</dbReference>
<keyword evidence="11" id="KW-1185">Reference proteome</keyword>
<dbReference type="EMBL" id="BMFG01000001">
    <property type="protein sequence ID" value="GGD16123.1"/>
    <property type="molecule type" value="Genomic_DNA"/>
</dbReference>
<dbReference type="Gene3D" id="1.10.8.60">
    <property type="match status" value="1"/>
</dbReference>
<keyword evidence="4" id="KW-0902">Two-component regulatory system</keyword>
<dbReference type="SMART" id="SM00448">
    <property type="entry name" value="REC"/>
    <property type="match status" value="1"/>
</dbReference>
<evidence type="ECO:0000313" key="11">
    <source>
        <dbReference type="Proteomes" id="UP000625735"/>
    </source>
</evidence>
<accession>A0A916XW06</accession>
<dbReference type="InterPro" id="IPR001789">
    <property type="entry name" value="Sig_transdc_resp-reg_receiver"/>
</dbReference>
<dbReference type="RefSeq" id="WP_188360815.1">
    <property type="nucleotide sequence ID" value="NZ_BMFG01000001.1"/>
</dbReference>